<evidence type="ECO:0000313" key="1">
    <source>
        <dbReference type="EMBL" id="PWR23377.1"/>
    </source>
</evidence>
<organism evidence="1 2">
    <name type="scientific">Zavarzinia compransoris</name>
    <dbReference type="NCBI Taxonomy" id="1264899"/>
    <lineage>
        <taxon>Bacteria</taxon>
        <taxon>Pseudomonadati</taxon>
        <taxon>Pseudomonadota</taxon>
        <taxon>Alphaproteobacteria</taxon>
        <taxon>Rhodospirillales</taxon>
        <taxon>Zavarziniaceae</taxon>
        <taxon>Zavarzinia</taxon>
    </lineage>
</organism>
<comment type="caution">
    <text evidence="1">The sequence shown here is derived from an EMBL/GenBank/DDBJ whole genome shotgun (WGS) entry which is preliminary data.</text>
</comment>
<gene>
    <name evidence="1" type="ORF">DKG75_02065</name>
</gene>
<protein>
    <submittedName>
        <fullName evidence="1">Uncharacterized protein</fullName>
    </submittedName>
</protein>
<dbReference type="Proteomes" id="UP000246077">
    <property type="component" value="Unassembled WGS sequence"/>
</dbReference>
<evidence type="ECO:0000313" key="2">
    <source>
        <dbReference type="Proteomes" id="UP000246077"/>
    </source>
</evidence>
<dbReference type="EMBL" id="QGLF01000001">
    <property type="protein sequence ID" value="PWR23377.1"/>
    <property type="molecule type" value="Genomic_DNA"/>
</dbReference>
<keyword evidence="2" id="KW-1185">Reference proteome</keyword>
<proteinExistence type="predicted"/>
<dbReference type="AlphaFoldDB" id="A0A317E8F2"/>
<sequence>MARPSPLADGALRFLSVLALWEAKAGHSAGYFHGRRGARLLDELGELRRLTARLAVEASAMSMVSDPAEAEEAFRRLLVRLRETDAVPWPRVIEIVNDVAEATVKGRVS</sequence>
<name>A0A317E8F2_9PROT</name>
<dbReference type="RefSeq" id="WP_109919410.1">
    <property type="nucleotide sequence ID" value="NZ_QGLF01000001.1"/>
</dbReference>
<reference evidence="2" key="1">
    <citation type="submission" date="2018-05" db="EMBL/GenBank/DDBJ databases">
        <title>Zavarzinia sp. HR-AS.</title>
        <authorList>
            <person name="Lee Y."/>
            <person name="Jeon C.O."/>
        </authorList>
    </citation>
    <scope>NUCLEOTIDE SEQUENCE [LARGE SCALE GENOMIC DNA]</scope>
    <source>
        <strain evidence="2">DSM 1231</strain>
    </source>
</reference>
<accession>A0A317E8F2</accession>